<dbReference type="OrthoDB" id="2703159at2759"/>
<dbReference type="Proteomes" id="UP000053820">
    <property type="component" value="Unassembled WGS sequence"/>
</dbReference>
<organism evidence="1 2">
    <name type="scientific">Hydnomerulius pinastri MD-312</name>
    <dbReference type="NCBI Taxonomy" id="994086"/>
    <lineage>
        <taxon>Eukaryota</taxon>
        <taxon>Fungi</taxon>
        <taxon>Dikarya</taxon>
        <taxon>Basidiomycota</taxon>
        <taxon>Agaricomycotina</taxon>
        <taxon>Agaricomycetes</taxon>
        <taxon>Agaricomycetidae</taxon>
        <taxon>Boletales</taxon>
        <taxon>Boletales incertae sedis</taxon>
        <taxon>Leucogyrophana</taxon>
    </lineage>
</organism>
<accession>A0A0C9VVX5</accession>
<gene>
    <name evidence="1" type="ORF">HYDPIDRAFT_114804</name>
</gene>
<evidence type="ECO:0000313" key="2">
    <source>
        <dbReference type="Proteomes" id="UP000053820"/>
    </source>
</evidence>
<name>A0A0C9VVX5_9AGAM</name>
<reference evidence="1 2" key="1">
    <citation type="submission" date="2014-04" db="EMBL/GenBank/DDBJ databases">
        <title>Evolutionary Origins and Diversification of the Mycorrhizal Mutualists.</title>
        <authorList>
            <consortium name="DOE Joint Genome Institute"/>
            <consortium name="Mycorrhizal Genomics Consortium"/>
            <person name="Kohler A."/>
            <person name="Kuo A."/>
            <person name="Nagy L.G."/>
            <person name="Floudas D."/>
            <person name="Copeland A."/>
            <person name="Barry K.W."/>
            <person name="Cichocki N."/>
            <person name="Veneault-Fourrey C."/>
            <person name="LaButti K."/>
            <person name="Lindquist E.A."/>
            <person name="Lipzen A."/>
            <person name="Lundell T."/>
            <person name="Morin E."/>
            <person name="Murat C."/>
            <person name="Riley R."/>
            <person name="Ohm R."/>
            <person name="Sun H."/>
            <person name="Tunlid A."/>
            <person name="Henrissat B."/>
            <person name="Grigoriev I.V."/>
            <person name="Hibbett D.S."/>
            <person name="Martin F."/>
        </authorList>
    </citation>
    <scope>NUCLEOTIDE SEQUENCE [LARGE SCALE GENOMIC DNA]</scope>
    <source>
        <strain evidence="1 2">MD-312</strain>
    </source>
</reference>
<dbReference type="HOGENOM" id="CLU_193384_0_0_1"/>
<dbReference type="AlphaFoldDB" id="A0A0C9VVX5"/>
<evidence type="ECO:0000313" key="1">
    <source>
        <dbReference type="EMBL" id="KIJ62305.1"/>
    </source>
</evidence>
<proteinExistence type="predicted"/>
<feature type="non-terminal residue" evidence="1">
    <location>
        <position position="84"/>
    </location>
</feature>
<dbReference type="EMBL" id="KN839856">
    <property type="protein sequence ID" value="KIJ62305.1"/>
    <property type="molecule type" value="Genomic_DNA"/>
</dbReference>
<protein>
    <submittedName>
        <fullName evidence="1">Uncharacterized protein</fullName>
    </submittedName>
</protein>
<sequence>MYVLVVGKVGSSLTICNFHFTGCIYVDQNQVSADIVKQGARSTLGCTDNQNGLVNGRTRMDGYGSNPPSVCLSNGHGCGGCFYN</sequence>
<keyword evidence="2" id="KW-1185">Reference proteome</keyword>